<feature type="transmembrane region" description="Helical" evidence="2">
    <location>
        <begin position="185"/>
        <end position="206"/>
    </location>
</feature>
<keyword evidence="2" id="KW-0472">Membrane</keyword>
<keyword evidence="2" id="KW-1133">Transmembrane helix</keyword>
<keyword evidence="4" id="KW-1185">Reference proteome</keyword>
<evidence type="ECO:0000313" key="4">
    <source>
        <dbReference type="Proteomes" id="UP000193411"/>
    </source>
</evidence>
<evidence type="ECO:0000313" key="3">
    <source>
        <dbReference type="EMBL" id="ORZ37384.1"/>
    </source>
</evidence>
<comment type="caution">
    <text evidence="3">The sequence shown here is derived from an EMBL/GenBank/DDBJ whole genome shotgun (WGS) entry which is preliminary data.</text>
</comment>
<feature type="transmembrane region" description="Helical" evidence="2">
    <location>
        <begin position="227"/>
        <end position="248"/>
    </location>
</feature>
<dbReference type="Proteomes" id="UP000193411">
    <property type="component" value="Unassembled WGS sequence"/>
</dbReference>
<gene>
    <name evidence="3" type="ORF">BCR44DRAFT_28817</name>
</gene>
<dbReference type="AlphaFoldDB" id="A0A1Y2HTU1"/>
<reference evidence="3 4" key="1">
    <citation type="submission" date="2016-07" db="EMBL/GenBank/DDBJ databases">
        <title>Pervasive Adenine N6-methylation of Active Genes in Fungi.</title>
        <authorList>
            <consortium name="DOE Joint Genome Institute"/>
            <person name="Mondo S.J."/>
            <person name="Dannebaum R.O."/>
            <person name="Kuo R.C."/>
            <person name="Labutti K."/>
            <person name="Haridas S."/>
            <person name="Kuo A."/>
            <person name="Salamov A."/>
            <person name="Ahrendt S.R."/>
            <person name="Lipzen A."/>
            <person name="Sullivan W."/>
            <person name="Andreopoulos W.B."/>
            <person name="Clum A."/>
            <person name="Lindquist E."/>
            <person name="Daum C."/>
            <person name="Ramamoorthy G.K."/>
            <person name="Gryganskyi A."/>
            <person name="Culley D."/>
            <person name="Magnuson J.K."/>
            <person name="James T.Y."/>
            <person name="O'Malley M.A."/>
            <person name="Stajich J.E."/>
            <person name="Spatafora J.W."/>
            <person name="Visel A."/>
            <person name="Grigoriev I.V."/>
        </authorList>
    </citation>
    <scope>NUCLEOTIDE SEQUENCE [LARGE SCALE GENOMIC DNA]</scope>
    <source>
        <strain evidence="3 4">PL171</strain>
    </source>
</reference>
<feature type="region of interest" description="Disordered" evidence="1">
    <location>
        <begin position="443"/>
        <end position="533"/>
    </location>
</feature>
<organism evidence="3 4">
    <name type="scientific">Catenaria anguillulae PL171</name>
    <dbReference type="NCBI Taxonomy" id="765915"/>
    <lineage>
        <taxon>Eukaryota</taxon>
        <taxon>Fungi</taxon>
        <taxon>Fungi incertae sedis</taxon>
        <taxon>Blastocladiomycota</taxon>
        <taxon>Blastocladiomycetes</taxon>
        <taxon>Blastocladiales</taxon>
        <taxon>Catenariaceae</taxon>
        <taxon>Catenaria</taxon>
    </lineage>
</organism>
<feature type="compositionally biased region" description="Acidic residues" evidence="1">
    <location>
        <begin position="486"/>
        <end position="495"/>
    </location>
</feature>
<evidence type="ECO:0000256" key="1">
    <source>
        <dbReference type="SAM" id="MobiDB-lite"/>
    </source>
</evidence>
<feature type="transmembrane region" description="Helical" evidence="2">
    <location>
        <begin position="34"/>
        <end position="52"/>
    </location>
</feature>
<accession>A0A1Y2HTU1</accession>
<feature type="region of interest" description="Disordered" evidence="1">
    <location>
        <begin position="392"/>
        <end position="426"/>
    </location>
</feature>
<name>A0A1Y2HTU1_9FUNG</name>
<sequence length="533" mass="56092">MADPQAPPSSAAAAAPEVDAANDKSLILLQRVSTAWFILSVAVSAFALYSIAAKLTRLRPLMKWTAVAMVVLGTASNAVQLVYQLMPEGDSSFSWLAMDIVDNFLYATSLSLYLVIARWRALVAAPALDPRSWPASLVSRILRSKWIVVVSSLLVSCGLFLSIITYYTGTSLCHSEGFTIMCMRLYLMVTQVTIMAGDLALAIAYLTTWPRYAKITRLDSSRPGFRALLVVFGLLVSFAMQLGLLLDGFVSSEIWEGSRILWLAHTAVLIALTPILLLQVQIASAKAGLRDIGTLSSTGSSIEDIKAATQAANSNDPELGLVGPRPSLTITDPQTSLLMNGSAVTVPDTAGSRPRLPSGSNAPPLMRSVTPTSMTRLPHANAVAIRAVNPSLANTSSSDSGHAHSLPDPPVSPTTTTSSSVRGRRSKSWIAGMLTLGSGAFSTASSAPPMPNGADPAMVAPMSPIPEQQYAGGAESVRSRSIDISSFDDESDDDEHGSGGGSTLMLNQGSTLSRATTPPPTSASAMITVAGRQ</sequence>
<protein>
    <submittedName>
        <fullName evidence="3">Uncharacterized protein</fullName>
    </submittedName>
</protein>
<dbReference type="EMBL" id="MCFL01000013">
    <property type="protein sequence ID" value="ORZ37384.1"/>
    <property type="molecule type" value="Genomic_DNA"/>
</dbReference>
<feature type="region of interest" description="Disordered" evidence="1">
    <location>
        <begin position="344"/>
        <end position="371"/>
    </location>
</feature>
<keyword evidence="2" id="KW-0812">Transmembrane</keyword>
<feature type="transmembrane region" description="Helical" evidence="2">
    <location>
        <begin position="260"/>
        <end position="280"/>
    </location>
</feature>
<feature type="transmembrane region" description="Helical" evidence="2">
    <location>
        <begin position="103"/>
        <end position="125"/>
    </location>
</feature>
<feature type="compositionally biased region" description="Polar residues" evidence="1">
    <location>
        <begin position="504"/>
        <end position="516"/>
    </location>
</feature>
<feature type="transmembrane region" description="Helical" evidence="2">
    <location>
        <begin position="146"/>
        <end position="165"/>
    </location>
</feature>
<evidence type="ECO:0000256" key="2">
    <source>
        <dbReference type="SAM" id="Phobius"/>
    </source>
</evidence>
<proteinExistence type="predicted"/>
<dbReference type="OrthoDB" id="5563823at2759"/>
<feature type="transmembrane region" description="Helical" evidence="2">
    <location>
        <begin position="64"/>
        <end position="83"/>
    </location>
</feature>